<dbReference type="EMBL" id="QOKY01000151">
    <property type="protein sequence ID" value="RMZ56287.1"/>
    <property type="molecule type" value="Genomic_DNA"/>
</dbReference>
<sequence length="138" mass="14614">MKLAYVLLAMLAISAVANARTLQSDDEEWKESLHNATQTAITDAQAKWAVAVSGARKHMQDTKAAIDVAISGARNHFEEAKKKLDAEKNVSGSRAVPVSGARVAPTPLPAPVPAPLPSPDTHKWELPSKDDLIAALSG</sequence>
<feature type="chain" id="PRO_5018314669" evidence="2">
    <location>
        <begin position="20"/>
        <end position="138"/>
    </location>
</feature>
<evidence type="ECO:0000313" key="3">
    <source>
        <dbReference type="EMBL" id="RMZ56287.1"/>
    </source>
</evidence>
<organism evidence="3 4">
    <name type="scientific">Auxenochlorella protothecoides</name>
    <name type="common">Green microalga</name>
    <name type="synonym">Chlorella protothecoides</name>
    <dbReference type="NCBI Taxonomy" id="3075"/>
    <lineage>
        <taxon>Eukaryota</taxon>
        <taxon>Viridiplantae</taxon>
        <taxon>Chlorophyta</taxon>
        <taxon>core chlorophytes</taxon>
        <taxon>Trebouxiophyceae</taxon>
        <taxon>Chlorellales</taxon>
        <taxon>Chlorellaceae</taxon>
        <taxon>Auxenochlorella</taxon>
    </lineage>
</organism>
<protein>
    <submittedName>
        <fullName evidence="3">Uncharacterized protein</fullName>
    </submittedName>
</protein>
<gene>
    <name evidence="3" type="ORF">APUTEX25_002477</name>
</gene>
<dbReference type="AlphaFoldDB" id="A0A3M7L104"/>
<dbReference type="Proteomes" id="UP000279271">
    <property type="component" value="Unassembled WGS sequence"/>
</dbReference>
<feature type="region of interest" description="Disordered" evidence="1">
    <location>
        <begin position="84"/>
        <end position="130"/>
    </location>
</feature>
<evidence type="ECO:0000256" key="2">
    <source>
        <dbReference type="SAM" id="SignalP"/>
    </source>
</evidence>
<keyword evidence="2" id="KW-0732">Signal</keyword>
<reference evidence="4" key="1">
    <citation type="journal article" date="2018" name="Algal Res.">
        <title>Characterization of plant carbon substrate utilization by Auxenochlorella protothecoides.</title>
        <authorList>
            <person name="Vogler B.W."/>
            <person name="Starkenburg S.R."/>
            <person name="Sudasinghe N."/>
            <person name="Schambach J.Y."/>
            <person name="Rollin J.A."/>
            <person name="Pattathil S."/>
            <person name="Barry A.N."/>
        </authorList>
    </citation>
    <scope>NUCLEOTIDE SEQUENCE [LARGE SCALE GENOMIC DNA]</scope>
    <source>
        <strain evidence="4">UTEX 25</strain>
    </source>
</reference>
<evidence type="ECO:0000256" key="1">
    <source>
        <dbReference type="SAM" id="MobiDB-lite"/>
    </source>
</evidence>
<evidence type="ECO:0000313" key="4">
    <source>
        <dbReference type="Proteomes" id="UP000279271"/>
    </source>
</evidence>
<proteinExistence type="predicted"/>
<feature type="compositionally biased region" description="Pro residues" evidence="1">
    <location>
        <begin position="106"/>
        <end position="118"/>
    </location>
</feature>
<accession>A0A3M7L104</accession>
<feature type="compositionally biased region" description="Basic and acidic residues" evidence="1">
    <location>
        <begin position="120"/>
        <end position="130"/>
    </location>
</feature>
<feature type="signal peptide" evidence="2">
    <location>
        <begin position="1"/>
        <end position="19"/>
    </location>
</feature>
<comment type="caution">
    <text evidence="3">The sequence shown here is derived from an EMBL/GenBank/DDBJ whole genome shotgun (WGS) entry which is preliminary data.</text>
</comment>
<name>A0A3M7L104_AUXPR</name>